<dbReference type="PANTHER" id="PTHR35395:SF1">
    <property type="entry name" value="DUF6536 DOMAIN-CONTAINING PROTEIN"/>
    <property type="match status" value="1"/>
</dbReference>
<name>A0A132B728_MOLSC</name>
<keyword evidence="1" id="KW-0472">Membrane</keyword>
<feature type="transmembrane region" description="Helical" evidence="1">
    <location>
        <begin position="560"/>
        <end position="578"/>
    </location>
</feature>
<gene>
    <name evidence="3" type="ORF">LY89DRAFT_742454</name>
</gene>
<evidence type="ECO:0000313" key="4">
    <source>
        <dbReference type="Proteomes" id="UP000070700"/>
    </source>
</evidence>
<feature type="transmembrane region" description="Helical" evidence="1">
    <location>
        <begin position="443"/>
        <end position="463"/>
    </location>
</feature>
<reference evidence="3 4" key="1">
    <citation type="submission" date="2015-10" db="EMBL/GenBank/DDBJ databases">
        <title>Full genome of DAOMC 229536 Phialocephala scopiformis, a fungal endophyte of spruce producing the potent anti-insectan compound rugulosin.</title>
        <authorList>
            <consortium name="DOE Joint Genome Institute"/>
            <person name="Walker A.K."/>
            <person name="Frasz S.L."/>
            <person name="Seifert K.A."/>
            <person name="Miller J.D."/>
            <person name="Mondo S.J."/>
            <person name="Labutti K."/>
            <person name="Lipzen A."/>
            <person name="Dockter R."/>
            <person name="Kennedy M."/>
            <person name="Grigoriev I.V."/>
            <person name="Spatafora J.W."/>
        </authorList>
    </citation>
    <scope>NUCLEOTIDE SEQUENCE [LARGE SCALE GENOMIC DNA]</scope>
    <source>
        <strain evidence="3 4">CBS 120377</strain>
    </source>
</reference>
<dbReference type="PANTHER" id="PTHR35395">
    <property type="entry name" value="DUF6536 DOMAIN-CONTAINING PROTEIN"/>
    <property type="match status" value="1"/>
</dbReference>
<dbReference type="KEGG" id="psco:LY89DRAFT_742454"/>
<dbReference type="InParanoid" id="A0A132B728"/>
<feature type="transmembrane region" description="Helical" evidence="1">
    <location>
        <begin position="130"/>
        <end position="156"/>
    </location>
</feature>
<feature type="domain" description="DUF6536" evidence="2">
    <location>
        <begin position="131"/>
        <end position="234"/>
    </location>
</feature>
<evidence type="ECO:0000256" key="1">
    <source>
        <dbReference type="SAM" id="Phobius"/>
    </source>
</evidence>
<dbReference type="EMBL" id="KQ947438">
    <property type="protein sequence ID" value="KUJ07684.1"/>
    <property type="molecule type" value="Genomic_DNA"/>
</dbReference>
<keyword evidence="1" id="KW-1133">Transmembrane helix</keyword>
<evidence type="ECO:0000259" key="2">
    <source>
        <dbReference type="Pfam" id="PF20163"/>
    </source>
</evidence>
<sequence length="715" mass="78445">MRGNEPSEMKQLDIQNGGSSTSAYSRLAFETSRDSVAFNSVEVSTSHNDSNHHSLNTCHLFESSDSSSGSSGSSVSSARKETYYSLSKTFPEALPSSDSLDRAVRKYGFLPWRQLVSKLSSKIIKESVPAWFFGILGGFVVALLVLCANVSVLVWVRTRFKVVHGTAAVFTGSCSRASTITTWVELAINVLSTVLLAANCNCSQLLVSLTRSEIEKAHLHGRWVHVGVASLRNFGYNSVVFSSSYTADFITALVTESFERGAWWNETYALASFAANSSQYGDVPKDGNSAQIPVTTLKSLQSSIHNFTKLENDECEDTFGSRSLNLPYLNVLLVTNYTTNNSFVDGSIHYPERGMNDIPWFNATGKPLPPSYAAWTSVNMFDVPVPPHDPNPYTYSHGEYWNLPVSKCNTTTCFAEPAWIQYCLAQPVADLQTRCTISVSTNLLVAVIVCNCIKAICLAIFLAPDFHPLATVGDAIESFMNRPDPLTLNCGPVSMFQLLQISSNDAGMFGTIGGRDSFTSFKDFFRKQKYLSLDIEAISSTARVWGHNPRTWSSSLSSPFPHYALLFCGAVYVMILSISVKNWGGGLFWSRSKTLSGYHSAFATSFLQPLTTNALLINAPQLAVSIAYMLYTTMLTTIGVYLTNVQVYNIAGQEVPSRHRLSYDTSGLPLLFAFLLGTCFVALFAVFMRRKFGTGMPIIGTCSLAITKLVQLVTL</sequence>
<proteinExistence type="predicted"/>
<dbReference type="OrthoDB" id="5429634at2759"/>
<dbReference type="Proteomes" id="UP000070700">
    <property type="component" value="Unassembled WGS sequence"/>
</dbReference>
<evidence type="ECO:0000313" key="3">
    <source>
        <dbReference type="EMBL" id="KUJ07684.1"/>
    </source>
</evidence>
<dbReference type="AlphaFoldDB" id="A0A132B728"/>
<keyword evidence="1" id="KW-0812">Transmembrane</keyword>
<dbReference type="RefSeq" id="XP_018062039.1">
    <property type="nucleotide sequence ID" value="XM_018220825.1"/>
</dbReference>
<dbReference type="GeneID" id="28830551"/>
<dbReference type="STRING" id="149040.A0A132B728"/>
<feature type="transmembrane region" description="Helical" evidence="1">
    <location>
        <begin position="628"/>
        <end position="648"/>
    </location>
</feature>
<keyword evidence="4" id="KW-1185">Reference proteome</keyword>
<accession>A0A132B728</accession>
<dbReference type="Pfam" id="PF20163">
    <property type="entry name" value="DUF6536"/>
    <property type="match status" value="1"/>
</dbReference>
<dbReference type="InterPro" id="IPR046623">
    <property type="entry name" value="DUF6536"/>
</dbReference>
<organism evidence="3 4">
    <name type="scientific">Mollisia scopiformis</name>
    <name type="common">Conifer needle endophyte fungus</name>
    <name type="synonym">Phialocephala scopiformis</name>
    <dbReference type="NCBI Taxonomy" id="149040"/>
    <lineage>
        <taxon>Eukaryota</taxon>
        <taxon>Fungi</taxon>
        <taxon>Dikarya</taxon>
        <taxon>Ascomycota</taxon>
        <taxon>Pezizomycotina</taxon>
        <taxon>Leotiomycetes</taxon>
        <taxon>Helotiales</taxon>
        <taxon>Mollisiaceae</taxon>
        <taxon>Mollisia</taxon>
    </lineage>
</organism>
<protein>
    <recommendedName>
        <fullName evidence="2">DUF6536 domain-containing protein</fullName>
    </recommendedName>
</protein>
<feature type="transmembrane region" description="Helical" evidence="1">
    <location>
        <begin position="668"/>
        <end position="688"/>
    </location>
</feature>